<evidence type="ECO:0000256" key="9">
    <source>
        <dbReference type="ARBA" id="ARBA00025403"/>
    </source>
</evidence>
<keyword evidence="8" id="KW-0051">Antiviral defense</keyword>
<keyword evidence="3" id="KW-0547">Nucleotide-binding</keyword>
<evidence type="ECO:0000256" key="4">
    <source>
        <dbReference type="ARBA" id="ARBA00022801"/>
    </source>
</evidence>
<accession>A0A178Z8R7</accession>
<dbReference type="GO" id="GO:0005524">
    <property type="term" value="F:ATP binding"/>
    <property type="evidence" value="ECO:0007669"/>
    <property type="project" value="UniProtKB-KW"/>
</dbReference>
<keyword evidence="1" id="KW-0930">Antiviral protein</keyword>
<dbReference type="Pfam" id="PF03368">
    <property type="entry name" value="Dicer_dimer"/>
    <property type="match status" value="1"/>
</dbReference>
<evidence type="ECO:0008006" key="19">
    <source>
        <dbReference type="Google" id="ProtNLM"/>
    </source>
</evidence>
<dbReference type="InterPro" id="IPR011545">
    <property type="entry name" value="DEAD/DEAH_box_helicase_dom"/>
</dbReference>
<name>A0A178Z8R7_9EURO</name>
<dbReference type="PANTHER" id="PTHR14950">
    <property type="entry name" value="DICER-RELATED"/>
    <property type="match status" value="1"/>
</dbReference>
<dbReference type="EMBL" id="LVYI01000011">
    <property type="protein sequence ID" value="OAP55435.1"/>
    <property type="molecule type" value="Genomic_DNA"/>
</dbReference>
<proteinExistence type="inferred from homology"/>
<dbReference type="GeneID" id="30014576"/>
<evidence type="ECO:0000256" key="10">
    <source>
        <dbReference type="PROSITE-ProRule" id="PRU00657"/>
    </source>
</evidence>
<feature type="domain" description="Helicase C-terminal" evidence="15">
    <location>
        <begin position="381"/>
        <end position="542"/>
    </location>
</feature>
<dbReference type="OrthoDB" id="416741at2759"/>
<dbReference type="SMART" id="SM00490">
    <property type="entry name" value="HELICc"/>
    <property type="match status" value="1"/>
</dbReference>
<evidence type="ECO:0000256" key="3">
    <source>
        <dbReference type="ARBA" id="ARBA00022741"/>
    </source>
</evidence>
<dbReference type="InterPro" id="IPR027417">
    <property type="entry name" value="P-loop_NTPase"/>
</dbReference>
<evidence type="ECO:0000256" key="1">
    <source>
        <dbReference type="ARBA" id="ARBA00022721"/>
    </source>
</evidence>
<protein>
    <recommendedName>
        <fullName evidence="19">Dicer-like protein 2</fullName>
    </recommendedName>
</protein>
<dbReference type="PROSITE" id="PS00517">
    <property type="entry name" value="RNASE_3_1"/>
    <property type="match status" value="1"/>
</dbReference>
<dbReference type="GO" id="GO:0005634">
    <property type="term" value="C:nucleus"/>
    <property type="evidence" value="ECO:0007669"/>
    <property type="project" value="TreeGrafter"/>
</dbReference>
<evidence type="ECO:0000259" key="15">
    <source>
        <dbReference type="PROSITE" id="PS51194"/>
    </source>
</evidence>
<dbReference type="GO" id="GO:0004525">
    <property type="term" value="F:ribonuclease III activity"/>
    <property type="evidence" value="ECO:0007669"/>
    <property type="project" value="InterPro"/>
</dbReference>
<dbReference type="InterPro" id="IPR000999">
    <property type="entry name" value="RNase_III_dom"/>
</dbReference>
<dbReference type="InterPro" id="IPR001650">
    <property type="entry name" value="Helicase_C-like"/>
</dbReference>
<feature type="compositionally biased region" description="Acidic residues" evidence="12">
    <location>
        <begin position="12"/>
        <end position="21"/>
    </location>
</feature>
<evidence type="ECO:0000256" key="12">
    <source>
        <dbReference type="SAM" id="MobiDB-lite"/>
    </source>
</evidence>
<comment type="caution">
    <text evidence="17">The sequence shown here is derived from an EMBL/GenBank/DDBJ whole genome shotgun (WGS) entry which is preliminary data.</text>
</comment>
<evidence type="ECO:0000256" key="7">
    <source>
        <dbReference type="ARBA" id="ARBA00022884"/>
    </source>
</evidence>
<organism evidence="17 18">
    <name type="scientific">Fonsecaea erecta</name>
    <dbReference type="NCBI Taxonomy" id="1367422"/>
    <lineage>
        <taxon>Eukaryota</taxon>
        <taxon>Fungi</taxon>
        <taxon>Dikarya</taxon>
        <taxon>Ascomycota</taxon>
        <taxon>Pezizomycotina</taxon>
        <taxon>Eurotiomycetes</taxon>
        <taxon>Chaetothyriomycetidae</taxon>
        <taxon>Chaetothyriales</taxon>
        <taxon>Herpotrichiellaceae</taxon>
        <taxon>Fonsecaea</taxon>
    </lineage>
</organism>
<gene>
    <name evidence="17" type="ORF">AYL99_10408</name>
</gene>
<evidence type="ECO:0000259" key="14">
    <source>
        <dbReference type="PROSITE" id="PS51192"/>
    </source>
</evidence>
<dbReference type="SUPFAM" id="SSF69065">
    <property type="entry name" value="RNase III domain-like"/>
    <property type="match status" value="2"/>
</dbReference>
<dbReference type="GO" id="GO:0004386">
    <property type="term" value="F:helicase activity"/>
    <property type="evidence" value="ECO:0007669"/>
    <property type="project" value="UniProtKB-KW"/>
</dbReference>
<dbReference type="Gene3D" id="3.30.160.380">
    <property type="entry name" value="Dicer dimerisation domain"/>
    <property type="match status" value="1"/>
</dbReference>
<dbReference type="Pfam" id="PF00271">
    <property type="entry name" value="Helicase_C"/>
    <property type="match status" value="1"/>
</dbReference>
<dbReference type="GO" id="GO:0051607">
    <property type="term" value="P:defense response to virus"/>
    <property type="evidence" value="ECO:0007669"/>
    <property type="project" value="UniProtKB-KW"/>
</dbReference>
<dbReference type="PANTHER" id="PTHR14950:SF37">
    <property type="entry name" value="ENDORIBONUCLEASE DICER"/>
    <property type="match status" value="1"/>
</dbReference>
<keyword evidence="2" id="KW-0677">Repeat</keyword>
<feature type="coiled-coil region" evidence="11">
    <location>
        <begin position="513"/>
        <end position="551"/>
    </location>
</feature>
<dbReference type="PROSITE" id="PS51192">
    <property type="entry name" value="HELICASE_ATP_BIND_1"/>
    <property type="match status" value="1"/>
</dbReference>
<evidence type="ECO:0000313" key="17">
    <source>
        <dbReference type="EMBL" id="OAP55435.1"/>
    </source>
</evidence>
<dbReference type="Proteomes" id="UP000078343">
    <property type="component" value="Unassembled WGS sequence"/>
</dbReference>
<dbReference type="PROSITE" id="PS51327">
    <property type="entry name" value="DICER_DSRBF"/>
    <property type="match status" value="1"/>
</dbReference>
<dbReference type="SMART" id="SM00535">
    <property type="entry name" value="RIBOc"/>
    <property type="match status" value="2"/>
</dbReference>
<keyword evidence="7 10" id="KW-0694">RNA-binding</keyword>
<dbReference type="PROSITE" id="PS51194">
    <property type="entry name" value="HELICASE_CTER"/>
    <property type="match status" value="1"/>
</dbReference>
<dbReference type="Gene3D" id="3.40.50.300">
    <property type="entry name" value="P-loop containing nucleotide triphosphate hydrolases"/>
    <property type="match status" value="2"/>
</dbReference>
<keyword evidence="18" id="KW-1185">Reference proteome</keyword>
<dbReference type="InterPro" id="IPR005034">
    <property type="entry name" value="Dicer_dimerisation"/>
</dbReference>
<keyword evidence="5" id="KW-0347">Helicase</keyword>
<dbReference type="PROSITE" id="PS50142">
    <property type="entry name" value="RNASE_3_2"/>
    <property type="match status" value="2"/>
</dbReference>
<feature type="domain" description="RNase III" evidence="13">
    <location>
        <begin position="937"/>
        <end position="1062"/>
    </location>
</feature>
<evidence type="ECO:0000256" key="8">
    <source>
        <dbReference type="ARBA" id="ARBA00023118"/>
    </source>
</evidence>
<dbReference type="Gene3D" id="1.10.1520.10">
    <property type="entry name" value="Ribonuclease III domain"/>
    <property type="match status" value="2"/>
</dbReference>
<evidence type="ECO:0000256" key="2">
    <source>
        <dbReference type="ARBA" id="ARBA00022737"/>
    </source>
</evidence>
<feature type="region of interest" description="Disordered" evidence="12">
    <location>
        <begin position="662"/>
        <end position="684"/>
    </location>
</feature>
<dbReference type="SMART" id="SM00487">
    <property type="entry name" value="DEXDc"/>
    <property type="match status" value="1"/>
</dbReference>
<dbReference type="GO" id="GO:0005737">
    <property type="term" value="C:cytoplasm"/>
    <property type="evidence" value="ECO:0007669"/>
    <property type="project" value="TreeGrafter"/>
</dbReference>
<dbReference type="Pfam" id="PF00270">
    <property type="entry name" value="DEAD"/>
    <property type="match status" value="1"/>
</dbReference>
<dbReference type="InterPro" id="IPR038248">
    <property type="entry name" value="Dicer_dimer_sf"/>
</dbReference>
<keyword evidence="11" id="KW-0175">Coiled coil</keyword>
<feature type="domain" description="RNase III" evidence="13">
    <location>
        <begin position="1114"/>
        <end position="1298"/>
    </location>
</feature>
<evidence type="ECO:0000259" key="13">
    <source>
        <dbReference type="PROSITE" id="PS50142"/>
    </source>
</evidence>
<dbReference type="GO" id="GO:0050688">
    <property type="term" value="P:regulation of defense response to virus"/>
    <property type="evidence" value="ECO:0007669"/>
    <property type="project" value="UniProtKB-KW"/>
</dbReference>
<evidence type="ECO:0000256" key="5">
    <source>
        <dbReference type="ARBA" id="ARBA00022806"/>
    </source>
</evidence>
<reference evidence="17 18" key="1">
    <citation type="submission" date="2016-04" db="EMBL/GenBank/DDBJ databases">
        <title>Draft genome of Fonsecaea erecta CBS 125763.</title>
        <authorList>
            <person name="Weiss V.A."/>
            <person name="Vicente V.A."/>
            <person name="Raittz R.T."/>
            <person name="Moreno L.F."/>
            <person name="De Souza E.M."/>
            <person name="Pedrosa F.O."/>
            <person name="Steffens M.B."/>
            <person name="Faoro H."/>
            <person name="Tadra-Sfeir M.Z."/>
            <person name="Najafzadeh M.J."/>
            <person name="Felipe M.S."/>
            <person name="Teixeira M."/>
            <person name="Sun J."/>
            <person name="Xi L."/>
            <person name="Gomes R."/>
            <person name="De Azevedo C.M."/>
            <person name="Salgado C.G."/>
            <person name="Da Silva M.B."/>
            <person name="Nascimento M.F."/>
            <person name="Queiroz-Telles F."/>
            <person name="Attili D.S."/>
            <person name="Gorbushina A."/>
        </authorList>
    </citation>
    <scope>NUCLEOTIDE SEQUENCE [LARGE SCALE GENOMIC DNA]</scope>
    <source>
        <strain evidence="17 18">CBS 125763</strain>
    </source>
</reference>
<evidence type="ECO:0000256" key="6">
    <source>
        <dbReference type="ARBA" id="ARBA00022840"/>
    </source>
</evidence>
<dbReference type="InterPro" id="IPR014001">
    <property type="entry name" value="Helicase_ATP-bd"/>
</dbReference>
<evidence type="ECO:0000313" key="18">
    <source>
        <dbReference type="Proteomes" id="UP000078343"/>
    </source>
</evidence>
<dbReference type="GO" id="GO:0030422">
    <property type="term" value="P:siRNA processing"/>
    <property type="evidence" value="ECO:0007669"/>
    <property type="project" value="TreeGrafter"/>
</dbReference>
<keyword evidence="6" id="KW-0067">ATP-binding</keyword>
<feature type="region of interest" description="Disordered" evidence="12">
    <location>
        <begin position="1"/>
        <end position="21"/>
    </location>
</feature>
<feature type="domain" description="Dicer dsRNA-binding fold" evidence="16">
    <location>
        <begin position="572"/>
        <end position="667"/>
    </location>
</feature>
<dbReference type="InterPro" id="IPR036389">
    <property type="entry name" value="RNase_III_sf"/>
</dbReference>
<evidence type="ECO:0000256" key="11">
    <source>
        <dbReference type="SAM" id="Coils"/>
    </source>
</evidence>
<dbReference type="SUPFAM" id="SSF52540">
    <property type="entry name" value="P-loop containing nucleoside triphosphate hydrolases"/>
    <property type="match status" value="1"/>
</dbReference>
<dbReference type="GO" id="GO:0003723">
    <property type="term" value="F:RNA binding"/>
    <property type="evidence" value="ECO:0007669"/>
    <property type="project" value="UniProtKB-UniRule"/>
</dbReference>
<feature type="domain" description="Helicase ATP-binding" evidence="14">
    <location>
        <begin position="36"/>
        <end position="215"/>
    </location>
</feature>
<comment type="similarity">
    <text evidence="10">Belongs to the helicase family. Dicer subfamily.</text>
</comment>
<comment type="function">
    <text evidence="9">Dicer-like endonuclease involved in cleaving double-stranded RNA in the RNA interference (RNAi) pathway. Produces 21 to 25 bp dsRNAs (siRNAs) which target the selective destruction of homologous RNAs leading to sequence-specific suppression of gene expression, called post-transcriptional gene silencing (PTGS). Part of a broad host defense response against viral infection and transposons.</text>
</comment>
<dbReference type="STRING" id="1367422.A0A178Z8R7"/>
<keyword evidence="4" id="KW-0378">Hydrolase</keyword>
<dbReference type="CDD" id="cd00593">
    <property type="entry name" value="RIBOc"/>
    <property type="match status" value="2"/>
</dbReference>
<sequence length="1416" mass="159307">MDLDVDGIWSDTSDEEEEEDVQTNLPLLSRAYQIEMFNHSMKGNIIAVMATGSGKTQIAKLRIEAELERSPNKLVWFTAPSVVLAYQQYRFLSQQLPAFQFRLLTGMDNCEYWTTKDVWDQVLHNIHVVVSTVAILNEALNYGFFSLADISLLVFDEAHHGIKSDVQNKLMTNHYHPYNVRGSDFKLPHILGLSASPITSKAVSEKDALETNLNAICKSPLQQLEEYTAFVSSPEVIRLSYSDAQQPPSEFFVALAGIVSGIHIHADPIMEILRRRDDPEARIKLEKIFKKNCTPALAELRSFERSSKGIQENLGNWACDMFIKHCVKTVEMKELSILDQRTTNSSLSQDYRFIKSCLQPLDEQIRCNRLTISAEGSISPKVRVLLRFLQEEHGPDLSCLIFVKTRNTAWALAEVLNNHSLTKGSYKAFSFVGVRNPSHAGIFDFADLRLQHDNLEKFRRGELNLCVATSVLEEGIDVPAMNLVICFDERPTFRSFLQSRGRARQKGSRLVLFQEADAKLQKWQKLEDEMRQECEDSYQELEERKRIENVDESGKEVYRVVSTGATLTYDRSRQLLDRFCAKLPRTGEFEQSRPIFCIEGEPGIEMGATVYLPATLPPNLQTAESKFSWRTEKVAKQDAAFQAYLALYKAGLVTEHLLPPEWPTEDNTECSAESSIEKRDSDYDVQSQHDPWPVLMKLWTTSGKVFAHRLHVEAADCVYPTMLLLLPQKLSSFTFPLVSTPSSSMQVSVGTGKEMDDFPADLGRDITFLVLDTILGRRLQGLQKELLPFCLVPDLDLPSIWAWYQKASSTISTTNFLRTCPGDDKQYLVRYKQHPVPYVWQPVIQQDNAHHHGQVLESMNSITEISATTLPRRLDYLTLPQDPPATSSDTFTVLPVAQCSVLGLPVAYGRLALLIPSITYMLEVAMRTTEACKGPLLSLSLDSVDLVSEALSLPNTGSRNYERLEFLGDVLLKFYSSLQVFLDYPNHPEGQLTLFRGRIINNARLQRATRALGLDQYLTRVRFAGSQWSMGVRDPKVRAKKPPQTRLSSKILADVVEALIGAASTSGVGSKDKEAKVLSVLRLFIDDVSWKSVSENIATFQPPEWPSSQRPEVLKSVESLIGYTFTCHALLTQALTRSGFGGAAVSSYDRLEFLGDAILDRIVSPTLFHSSLQLDPNQMTVRRHALASHATLAFFALQTSASRSTYDVQTELDTKRTVSREKAETVHLPDYIRRIGDPLAPGQRKATLAAYEEVRSSVLASFRNGRKFPWSALSRLGAPKCYSDIVESILGAVFLDSAGDMTACEAVLEKMGYMELVRRLATDRDIDVDHPEQVLGQRFTKYALVAQERKKTDVGEAVRGRWRCKVMVEGTRIAFVKGATCKEEAQCRAAEKAVGMVVSCEREHEDGREHEEEMLD</sequence>
<dbReference type="RefSeq" id="XP_018688802.1">
    <property type="nucleotide sequence ID" value="XM_018841914.1"/>
</dbReference>
<evidence type="ECO:0000259" key="16">
    <source>
        <dbReference type="PROSITE" id="PS51327"/>
    </source>
</evidence>
<dbReference type="Pfam" id="PF00636">
    <property type="entry name" value="Ribonuclease_3"/>
    <property type="match status" value="2"/>
</dbReference>